<dbReference type="Gene3D" id="1.10.287.130">
    <property type="match status" value="1"/>
</dbReference>
<feature type="modified residue" description="4-aspartylphosphate" evidence="7">
    <location>
        <position position="1146"/>
    </location>
</feature>
<evidence type="ECO:0000256" key="3">
    <source>
        <dbReference type="ARBA" id="ARBA00022553"/>
    </source>
</evidence>
<keyword evidence="8" id="KW-1133">Transmembrane helix</keyword>
<dbReference type="SUPFAM" id="SSF55874">
    <property type="entry name" value="ATPase domain of HSP90 chaperone/DNA topoisomerase II/histidine kinase"/>
    <property type="match status" value="1"/>
</dbReference>
<dbReference type="Gene3D" id="2.60.40.10">
    <property type="entry name" value="Immunoglobulins"/>
    <property type="match status" value="1"/>
</dbReference>
<dbReference type="PROSITE" id="PS50110">
    <property type="entry name" value="RESPONSE_REGULATORY"/>
    <property type="match status" value="1"/>
</dbReference>
<dbReference type="PANTHER" id="PTHR43547:SF2">
    <property type="entry name" value="HYBRID SIGNAL TRANSDUCTION HISTIDINE KINASE C"/>
    <property type="match status" value="1"/>
</dbReference>
<dbReference type="PROSITE" id="PS50109">
    <property type="entry name" value="HIS_KIN"/>
    <property type="match status" value="1"/>
</dbReference>
<gene>
    <name evidence="12" type="ORF">M3P09_17030</name>
</gene>
<dbReference type="Gene3D" id="3.30.565.10">
    <property type="entry name" value="Histidine kinase-like ATPase, C-terminal domain"/>
    <property type="match status" value="1"/>
</dbReference>
<evidence type="ECO:0000259" key="9">
    <source>
        <dbReference type="PROSITE" id="PS01124"/>
    </source>
</evidence>
<dbReference type="Pfam" id="PF00512">
    <property type="entry name" value="HisKA"/>
    <property type="match status" value="1"/>
</dbReference>
<dbReference type="SUPFAM" id="SSF47384">
    <property type="entry name" value="Homodimeric domain of signal transducing histidine kinase"/>
    <property type="match status" value="1"/>
</dbReference>
<dbReference type="PANTHER" id="PTHR43547">
    <property type="entry name" value="TWO-COMPONENT HISTIDINE KINASE"/>
    <property type="match status" value="1"/>
</dbReference>
<dbReference type="InterPro" id="IPR018060">
    <property type="entry name" value="HTH_AraC"/>
</dbReference>
<keyword evidence="8" id="KW-0472">Membrane</keyword>
<feature type="transmembrane region" description="Helical" evidence="8">
    <location>
        <begin position="784"/>
        <end position="803"/>
    </location>
</feature>
<dbReference type="Pfam" id="PF02518">
    <property type="entry name" value="HATPase_c"/>
    <property type="match status" value="1"/>
</dbReference>
<evidence type="ECO:0000313" key="13">
    <source>
        <dbReference type="Proteomes" id="UP001165381"/>
    </source>
</evidence>
<evidence type="ECO:0000256" key="5">
    <source>
        <dbReference type="ARBA" id="ARBA00023125"/>
    </source>
</evidence>
<dbReference type="InterPro" id="IPR015943">
    <property type="entry name" value="WD40/YVTN_repeat-like_dom_sf"/>
</dbReference>
<dbReference type="RefSeq" id="WP_249974031.1">
    <property type="nucleotide sequence ID" value="NZ_JAMFLZ010000011.1"/>
</dbReference>
<keyword evidence="5" id="KW-0238">DNA-binding</keyword>
<dbReference type="Gene3D" id="3.40.50.2300">
    <property type="match status" value="1"/>
</dbReference>
<dbReference type="Gene3D" id="1.10.10.60">
    <property type="entry name" value="Homeodomain-like"/>
    <property type="match status" value="1"/>
</dbReference>
<keyword evidence="13" id="KW-1185">Reference proteome</keyword>
<dbReference type="SMART" id="SM00448">
    <property type="entry name" value="REC"/>
    <property type="match status" value="1"/>
</dbReference>
<dbReference type="SUPFAM" id="SSF52172">
    <property type="entry name" value="CheY-like"/>
    <property type="match status" value="1"/>
</dbReference>
<dbReference type="Proteomes" id="UP001165381">
    <property type="component" value="Unassembled WGS sequence"/>
</dbReference>
<dbReference type="InterPro" id="IPR036097">
    <property type="entry name" value="HisK_dim/P_sf"/>
</dbReference>
<dbReference type="SUPFAM" id="SSF46689">
    <property type="entry name" value="Homeodomain-like"/>
    <property type="match status" value="1"/>
</dbReference>
<dbReference type="InterPro" id="IPR005467">
    <property type="entry name" value="His_kinase_dom"/>
</dbReference>
<evidence type="ECO:0000256" key="2">
    <source>
        <dbReference type="ARBA" id="ARBA00012438"/>
    </source>
</evidence>
<dbReference type="SMART" id="SM00387">
    <property type="entry name" value="HATPase_c"/>
    <property type="match status" value="1"/>
</dbReference>
<dbReference type="InterPro" id="IPR011110">
    <property type="entry name" value="Reg_prop"/>
</dbReference>
<dbReference type="PRINTS" id="PR00344">
    <property type="entry name" value="BCTRLSENSOR"/>
</dbReference>
<evidence type="ECO:0000256" key="7">
    <source>
        <dbReference type="PROSITE-ProRule" id="PRU00169"/>
    </source>
</evidence>
<keyword evidence="4" id="KW-0805">Transcription regulation</keyword>
<dbReference type="SMART" id="SM00342">
    <property type="entry name" value="HTH_ARAC"/>
    <property type="match status" value="1"/>
</dbReference>
<evidence type="ECO:0000256" key="6">
    <source>
        <dbReference type="ARBA" id="ARBA00023163"/>
    </source>
</evidence>
<dbReference type="InterPro" id="IPR004358">
    <property type="entry name" value="Sig_transdc_His_kin-like_C"/>
</dbReference>
<reference evidence="12" key="1">
    <citation type="submission" date="2022-05" db="EMBL/GenBank/DDBJ databases">
        <authorList>
            <person name="Park J.-S."/>
        </authorList>
    </citation>
    <scope>NUCLEOTIDE SEQUENCE</scope>
    <source>
        <strain evidence="12">2012CJ34-3</strain>
    </source>
</reference>
<dbReference type="EMBL" id="JAMFLZ010000011">
    <property type="protein sequence ID" value="MCL6296712.1"/>
    <property type="molecule type" value="Genomic_DNA"/>
</dbReference>
<dbReference type="InterPro" id="IPR011006">
    <property type="entry name" value="CheY-like_superfamily"/>
</dbReference>
<evidence type="ECO:0000313" key="12">
    <source>
        <dbReference type="EMBL" id="MCL6296712.1"/>
    </source>
</evidence>
<keyword evidence="3 7" id="KW-0597">Phosphoprotein</keyword>
<dbReference type="Pfam" id="PF00072">
    <property type="entry name" value="Response_reg"/>
    <property type="match status" value="1"/>
</dbReference>
<keyword evidence="6" id="KW-0804">Transcription</keyword>
<organism evidence="12 13">
    <name type="scientific">Jejuia spongiicola</name>
    <dbReference type="NCBI Taxonomy" id="2942207"/>
    <lineage>
        <taxon>Bacteria</taxon>
        <taxon>Pseudomonadati</taxon>
        <taxon>Bacteroidota</taxon>
        <taxon>Flavobacteriia</taxon>
        <taxon>Flavobacteriales</taxon>
        <taxon>Flavobacteriaceae</taxon>
        <taxon>Jejuia</taxon>
    </lineage>
</organism>
<evidence type="ECO:0000259" key="11">
    <source>
        <dbReference type="PROSITE" id="PS50110"/>
    </source>
</evidence>
<dbReference type="InterPro" id="IPR036890">
    <property type="entry name" value="HATPase_C_sf"/>
</dbReference>
<dbReference type="InterPro" id="IPR011123">
    <property type="entry name" value="Y_Y_Y"/>
</dbReference>
<keyword evidence="8" id="KW-0812">Transmembrane</keyword>
<dbReference type="InterPro" id="IPR013783">
    <property type="entry name" value="Ig-like_fold"/>
</dbReference>
<protein>
    <recommendedName>
        <fullName evidence="2">histidine kinase</fullName>
        <ecNumber evidence="2">2.7.13.3</ecNumber>
    </recommendedName>
</protein>
<dbReference type="SUPFAM" id="SSF63829">
    <property type="entry name" value="Calcium-dependent phosphotriesterase"/>
    <property type="match status" value="1"/>
</dbReference>
<dbReference type="PROSITE" id="PS01124">
    <property type="entry name" value="HTH_ARAC_FAMILY_2"/>
    <property type="match status" value="1"/>
</dbReference>
<comment type="caution">
    <text evidence="12">The sequence shown here is derived from an EMBL/GenBank/DDBJ whole genome shotgun (WGS) entry which is preliminary data.</text>
</comment>
<dbReference type="Pfam" id="PF07494">
    <property type="entry name" value="Reg_prop"/>
    <property type="match status" value="1"/>
</dbReference>
<evidence type="ECO:0000256" key="4">
    <source>
        <dbReference type="ARBA" id="ARBA00023015"/>
    </source>
</evidence>
<dbReference type="InterPro" id="IPR009057">
    <property type="entry name" value="Homeodomain-like_sf"/>
</dbReference>
<dbReference type="InterPro" id="IPR001789">
    <property type="entry name" value="Sig_transdc_resp-reg_receiver"/>
</dbReference>
<dbReference type="InterPro" id="IPR003661">
    <property type="entry name" value="HisK_dim/P_dom"/>
</dbReference>
<dbReference type="Gene3D" id="2.130.10.10">
    <property type="entry name" value="YVTN repeat-like/Quinoprotein amine dehydrogenase"/>
    <property type="match status" value="2"/>
</dbReference>
<evidence type="ECO:0000256" key="1">
    <source>
        <dbReference type="ARBA" id="ARBA00000085"/>
    </source>
</evidence>
<dbReference type="InterPro" id="IPR018062">
    <property type="entry name" value="HTH_AraC-typ_CS"/>
</dbReference>
<name>A0ABT0QIA5_9FLAO</name>
<dbReference type="EC" id="2.7.13.3" evidence="2"/>
<proteinExistence type="predicted"/>
<dbReference type="InterPro" id="IPR003594">
    <property type="entry name" value="HATPase_dom"/>
</dbReference>
<sequence>MLFKLIVFVNAISFSQEKSNFIKLDQNFFGNSNIVEDHLGFIRVFGSGGLYKYDGYNFSLTPFTSLFGSAYTRDRDFLMIKDNNNNIWISSFNGELTKIEIDGINTSYKDAVLNNKKPQQISAMKAYTKDVWFGSVNGILYKYDYASSKIDSIITLPRINDLPQRIENIAITNPEKIWLSTFNGKVYSYSLKTNTLEALKLPLKEKAQIIRVENDKNGGLWIATELDGLFRYNPKEKDSFKQYNNIDASKTSLKHHMYISIFCDNSGIIWVGTDGDGLYSINPENNKITVFKHEETNKFSISSNTIGNISEDSKGNIWIVAKRGEINILPKNNNIIKYYNGLENNTPTTVLSILKSSDKSLWLGTDGKGLNRVFPDETKVQYDINKKDKYFFEGRYIQNILEDEKGNIWIGTYQKGLWVYNKKSDTFTKIATSNSTGTYSPDIRALFKDSKNRIWAASSNSINIFSDNQKLLTIFDYDDNGLFGNISMAINEDENKEIWVGINPNKLFKFNENLIDINKSYFTKYNYFLKQENDSRNYNIHSLMPDYKGSLWILCASGMLIKFNIKDNTYESFVNKDHFEDINVSSILIEDYNNLWISSNKGLHHYNIGNDTFKSFYKIDGFQSNSFTRRSAYKEINGTMYFGSEDGVNSFFPPELNKEEIDAKLYINNIEILNKPARLIIGDQIKGGVEYVKNLNLNSNQSSFSFQFSAIDNVINPNYHYAYKLNGFDTDWITPKNDRIASYTNIPYGNYTFEVKAGAKKGEWDIAPIKVGIYIKPPWWLSKIAYVIYLVCGLLLVYGIVIWGRLKSKLAKEAWQNNKEKELYALKMNFFAKMSHEIQTPLTLISGPIGDMLERASANGNQLLKQRLQIISNNANRLSRIAMELMTVRNKELGKLRLFASKNNLIDDLKRIALSFSEQARFKNIDFIQEYPEDIVNIWYDKDKIEHIIYNLLSNAFKFTPKEGTISLKTVFNLKDDFVEISVTDSGPGISKEELEDIFKLFYQTDVGKHNKGIGIGLALTKELISLHKGEINVDSSPEFGTCFSVKLSTRDDIFSDDEKVFVENSGLISDSLETDFSLLEKEFDLKTNSTNSKKTHTLLIVEDNIEMQIFLRDVLSDTYNLLMAENGKEGIILAEKNNPDLIISDIMMPVMDGIEMSKKLQKKKSTSHIPIILLTAKNSTPTKLAGLKSGAIEYIIKPFNFHELSLKLKNIIASKEKVLSKYKTDRLSAPAEIKELSKDDAFIKDLVEELQKQIENPNFKLEELSKSLNMSYSVIYRKCQDITGKTLVEFVRSMRMKKAALLIINNGYNISEASYIVGYKDRKYFTKCFKDEFGVPPTVFKREVKNKDAQKIIEKYKIQ</sequence>
<dbReference type="SMART" id="SM00388">
    <property type="entry name" value="HisKA"/>
    <property type="match status" value="1"/>
</dbReference>
<dbReference type="Pfam" id="PF12833">
    <property type="entry name" value="HTH_18"/>
    <property type="match status" value="1"/>
</dbReference>
<evidence type="ECO:0000259" key="10">
    <source>
        <dbReference type="PROSITE" id="PS50109"/>
    </source>
</evidence>
<feature type="domain" description="HTH araC/xylS-type" evidence="9">
    <location>
        <begin position="1245"/>
        <end position="1344"/>
    </location>
</feature>
<comment type="catalytic activity">
    <reaction evidence="1">
        <text>ATP + protein L-histidine = ADP + protein N-phospho-L-histidine.</text>
        <dbReference type="EC" id="2.7.13.3"/>
    </reaction>
</comment>
<dbReference type="Pfam" id="PF07495">
    <property type="entry name" value="Y_Y_Y"/>
    <property type="match status" value="1"/>
</dbReference>
<feature type="domain" description="Response regulatory" evidence="11">
    <location>
        <begin position="1098"/>
        <end position="1213"/>
    </location>
</feature>
<evidence type="ECO:0000256" key="8">
    <source>
        <dbReference type="SAM" id="Phobius"/>
    </source>
</evidence>
<dbReference type="CDD" id="cd00082">
    <property type="entry name" value="HisKA"/>
    <property type="match status" value="1"/>
</dbReference>
<dbReference type="PROSITE" id="PS00041">
    <property type="entry name" value="HTH_ARAC_FAMILY_1"/>
    <property type="match status" value="1"/>
</dbReference>
<dbReference type="SUPFAM" id="SSF63825">
    <property type="entry name" value="YWTD domain"/>
    <property type="match status" value="1"/>
</dbReference>
<accession>A0ABT0QIA5</accession>
<feature type="domain" description="Histidine kinase" evidence="10">
    <location>
        <begin position="833"/>
        <end position="1052"/>
    </location>
</feature>